<reference evidence="2" key="1">
    <citation type="submission" date="2015-09" db="EMBL/GenBank/DDBJ databases">
        <title>Draft Genome Sequences of Two Novel Amoeba-resistant Intranuclear Bacteria, Candidatus Berkiella cookevillensis and Candidatus Berkiella aquae.</title>
        <authorList>
            <person name="Mehari Y.T."/>
            <person name="Arivett B.A."/>
            <person name="Farone A.L."/>
            <person name="Gunderson J.H."/>
            <person name="Farone M.B."/>
        </authorList>
    </citation>
    <scope>NUCLEOTIDE SEQUENCE [LARGE SCALE GENOMIC DNA]</scope>
    <source>
        <strain evidence="2">HT99</strain>
    </source>
</reference>
<feature type="region of interest" description="Disordered" evidence="1">
    <location>
        <begin position="535"/>
        <end position="563"/>
    </location>
</feature>
<protein>
    <recommendedName>
        <fullName evidence="5">EF-hand domain-containing protein</fullName>
    </recommendedName>
</protein>
<dbReference type="AlphaFoldDB" id="A0A0Q9YV21"/>
<comment type="caution">
    <text evidence="2">The sequence shown here is derived from an EMBL/GenBank/DDBJ whole genome shotgun (WGS) entry which is preliminary data.</text>
</comment>
<proteinExistence type="predicted"/>
<name>A0A0Q9YV21_9GAMM</name>
<reference evidence="3" key="2">
    <citation type="journal article" date="2016" name="Genome Announc.">
        <title>Draft Genome Sequences of Two Novel Amoeba-Resistant Intranuclear Bacteria, 'Candidatus Berkiella cookevillensis' and 'Candidatus Berkiella aquae'.</title>
        <authorList>
            <person name="Mehari Y.T."/>
            <person name="Arivett B.A."/>
            <person name="Farone A.L."/>
            <person name="Gunderson J.H."/>
            <person name="Farone M.B."/>
        </authorList>
    </citation>
    <scope>NUCLEOTIDE SEQUENCE</scope>
    <source>
        <strain evidence="3">HT99</strain>
    </source>
</reference>
<dbReference type="RefSeq" id="WP_075066126.1">
    <property type="nucleotide sequence ID" value="NZ_LKAJ02000001.1"/>
</dbReference>
<accession>A0A0Q9YV21</accession>
<evidence type="ECO:0000313" key="3">
    <source>
        <dbReference type="EMBL" id="MCS5710890.1"/>
    </source>
</evidence>
<dbReference type="EMBL" id="LKAJ01000005">
    <property type="protein sequence ID" value="KRG21322.1"/>
    <property type="molecule type" value="Genomic_DNA"/>
</dbReference>
<dbReference type="EMBL" id="LKAJ02000001">
    <property type="protein sequence ID" value="MCS5710890.1"/>
    <property type="molecule type" value="Genomic_DNA"/>
</dbReference>
<feature type="compositionally biased region" description="Basic and acidic residues" evidence="1">
    <location>
        <begin position="56"/>
        <end position="72"/>
    </location>
</feature>
<dbReference type="PANTHER" id="PTHR39431:SF1">
    <property type="entry name" value="FRPA_C-RELATED PROTEIN"/>
    <property type="match status" value="1"/>
</dbReference>
<dbReference type="STRING" id="295108.HT99x_01498"/>
<reference evidence="3" key="3">
    <citation type="submission" date="2021-06" db="EMBL/GenBank/DDBJ databases">
        <title>Genomic Description and Analysis of Intracellular Bacteria, Candidatus Berkiella cookevillensis and Candidatus Berkiella aquae.</title>
        <authorList>
            <person name="Kidane D.T."/>
            <person name="Mehari Y.T."/>
            <person name="Rice F.C."/>
            <person name="Arivett B.A."/>
            <person name="Farone A.L."/>
            <person name="Berk S.G."/>
            <person name="Farone M.B."/>
        </authorList>
    </citation>
    <scope>NUCLEOTIDE SEQUENCE</scope>
    <source>
        <strain evidence="3">HT99</strain>
    </source>
</reference>
<evidence type="ECO:0000256" key="1">
    <source>
        <dbReference type="SAM" id="MobiDB-lite"/>
    </source>
</evidence>
<dbReference type="PANTHER" id="PTHR39431">
    <property type="entry name" value="FRPA/C-RELATED PROTEIN"/>
    <property type="match status" value="1"/>
</dbReference>
<dbReference type="PROSITE" id="PS00018">
    <property type="entry name" value="EF_HAND_1"/>
    <property type="match status" value="1"/>
</dbReference>
<dbReference type="OrthoDB" id="5650763at2"/>
<evidence type="ECO:0000313" key="2">
    <source>
        <dbReference type="EMBL" id="KRG21322.1"/>
    </source>
</evidence>
<feature type="region of interest" description="Disordered" evidence="1">
    <location>
        <begin position="34"/>
        <end position="104"/>
    </location>
</feature>
<organism evidence="2">
    <name type="scientific">Candidatus Berkiella aquae</name>
    <dbReference type="NCBI Taxonomy" id="295108"/>
    <lineage>
        <taxon>Bacteria</taxon>
        <taxon>Pseudomonadati</taxon>
        <taxon>Pseudomonadota</taxon>
        <taxon>Gammaproteobacteria</taxon>
        <taxon>Candidatus Berkiellales</taxon>
        <taxon>Candidatus Berkiellaceae</taxon>
        <taxon>Candidatus Berkiella</taxon>
    </lineage>
</organism>
<evidence type="ECO:0000313" key="4">
    <source>
        <dbReference type="Proteomes" id="UP000051497"/>
    </source>
</evidence>
<feature type="region of interest" description="Disordered" evidence="1">
    <location>
        <begin position="1"/>
        <end position="22"/>
    </location>
</feature>
<dbReference type="Proteomes" id="UP000051497">
    <property type="component" value="Unassembled WGS sequence"/>
</dbReference>
<feature type="compositionally biased region" description="Low complexity" evidence="1">
    <location>
        <begin position="1"/>
        <end position="11"/>
    </location>
</feature>
<keyword evidence="4" id="KW-1185">Reference proteome</keyword>
<dbReference type="InterPro" id="IPR018247">
    <property type="entry name" value="EF_Hand_1_Ca_BS"/>
</dbReference>
<feature type="compositionally biased region" description="Low complexity" evidence="1">
    <location>
        <begin position="94"/>
        <end position="103"/>
    </location>
</feature>
<gene>
    <name evidence="3" type="ORF">HT99x_005570</name>
    <name evidence="2" type="ORF">HT99x_01498</name>
</gene>
<evidence type="ECO:0008006" key="5">
    <source>
        <dbReference type="Google" id="ProtNLM"/>
    </source>
</evidence>
<sequence length="584" mass="62685">MFNNNNNNNNNEGKGNIAHEERVTLLSFDADVPTTKVAAEGHSPHKAVEPNADEQGVPKDGPKDAESAKGEEQPAIQEEPNQASEEAKPPVNESGASDTSSSSEVVKIELTTELLIDDGSQELFRIYHNNSAIVQDQPRDLGIPPVEYPPVHIEPTLITAVTTTESPSLPPRSNECCCMIDEVVQIVLTSDGEGTHSASGAVVYTSELDGESYTYQGTVEWFGQSTSGSPITSNTFEFSLSYTNCEFESSEGSESSGSFKESYLTLTYSHEQGSSSVTDIFTFFAPSLDCDCNYTLHFDEAGFVNEILQSNAYFGPISATNFINFLQDTSYFTDCEGNSYFWYQSGIYESSATAPVVLDLTGHGINLTSVQDGVAYDMNQDGQKGATSWIGEGNGFLIYDENQDHTVTNASEFILTSFVPEAKTDLEALRLGFDSNNDKIFSADDAKWNQFGVWEDKNHDGVVDKGEYNTLDQLGISSIDLVSDNNVHMDNGNIVNGISSFTYADGSKGAVADVALRTEDVLQSTSQVDTLLAANDASSSHAPSSQSASSSPQDAASAPVAAVDTVTQSTLEQVAQQAAVAAVT</sequence>